<reference evidence="2 3" key="1">
    <citation type="journal article" date="2022" name="Front. Cell. Infect. Microbiol.">
        <title>The Genomes of Two Strains of Taenia crassiceps the Animal Model for the Study of Human Cysticercosis.</title>
        <authorList>
            <person name="Bobes R.J."/>
            <person name="Estrada K."/>
            <person name="Rios-Valencia D.G."/>
            <person name="Calderon-Gallegos A."/>
            <person name="de la Torre P."/>
            <person name="Carrero J.C."/>
            <person name="Sanchez-Flores A."/>
            <person name="Laclette J.P."/>
        </authorList>
    </citation>
    <scope>NUCLEOTIDE SEQUENCE [LARGE SCALE GENOMIC DNA]</scope>
    <source>
        <strain evidence="2">WFUcys</strain>
    </source>
</reference>
<feature type="compositionally biased region" description="Basic and acidic residues" evidence="1">
    <location>
        <begin position="34"/>
        <end position="49"/>
    </location>
</feature>
<dbReference type="EMBL" id="JAKROA010000012">
    <property type="protein sequence ID" value="KAL5104503.1"/>
    <property type="molecule type" value="Genomic_DNA"/>
</dbReference>
<name>A0ABR4Q4P2_9CEST</name>
<evidence type="ECO:0000256" key="1">
    <source>
        <dbReference type="SAM" id="MobiDB-lite"/>
    </source>
</evidence>
<gene>
    <name evidence="2" type="ORF">TcWFU_007272</name>
</gene>
<keyword evidence="3" id="KW-1185">Reference proteome</keyword>
<evidence type="ECO:0000313" key="3">
    <source>
        <dbReference type="Proteomes" id="UP001651158"/>
    </source>
</evidence>
<proteinExistence type="predicted"/>
<organism evidence="2 3">
    <name type="scientific">Taenia crassiceps</name>
    <dbReference type="NCBI Taxonomy" id="6207"/>
    <lineage>
        <taxon>Eukaryota</taxon>
        <taxon>Metazoa</taxon>
        <taxon>Spiralia</taxon>
        <taxon>Lophotrochozoa</taxon>
        <taxon>Platyhelminthes</taxon>
        <taxon>Cestoda</taxon>
        <taxon>Eucestoda</taxon>
        <taxon>Cyclophyllidea</taxon>
        <taxon>Taeniidae</taxon>
        <taxon>Taenia</taxon>
    </lineage>
</organism>
<protein>
    <submittedName>
        <fullName evidence="2">Uncharacterized protein</fullName>
    </submittedName>
</protein>
<accession>A0ABR4Q4P2</accession>
<evidence type="ECO:0000313" key="2">
    <source>
        <dbReference type="EMBL" id="KAL5104503.1"/>
    </source>
</evidence>
<comment type="caution">
    <text evidence="2">The sequence shown here is derived from an EMBL/GenBank/DDBJ whole genome shotgun (WGS) entry which is preliminary data.</text>
</comment>
<dbReference type="Proteomes" id="UP001651158">
    <property type="component" value="Unassembled WGS sequence"/>
</dbReference>
<feature type="region of interest" description="Disordered" evidence="1">
    <location>
        <begin position="18"/>
        <end position="49"/>
    </location>
</feature>
<sequence>MMFAVCLLHIANECNFESSPKPAPRPHAASKSAPESRRERVKQRDRNDECGKALLQSLTQRPPVGWTRTATVTLCEGYCPLALSVPTPLLEAHLNRQIDAWFSSSLELEDVFMTYRASSLIECSAKITSSTYNCVVILHNFSRI</sequence>